<dbReference type="Proteomes" id="UP000593591">
    <property type="component" value="Chromosome"/>
</dbReference>
<evidence type="ECO:0000313" key="4">
    <source>
        <dbReference type="Proteomes" id="UP000593591"/>
    </source>
</evidence>
<reference evidence="3 4" key="1">
    <citation type="submission" date="2018-08" db="EMBL/GenBank/DDBJ databases">
        <title>The first complete genome of Treponema rectale (CHPAT), a commensal spirochete of the bovine rectum.</title>
        <authorList>
            <person name="Staton G.J."/>
            <person name="Clegg S.R."/>
            <person name="Carter S.D."/>
            <person name="Radford A.D."/>
            <person name="Darby A."/>
            <person name="Hall N."/>
            <person name="Birtles R.J."/>
            <person name="Evans N.J."/>
        </authorList>
    </citation>
    <scope>NUCLEOTIDE SEQUENCE [LARGE SCALE GENOMIC DNA]</scope>
    <source>
        <strain evidence="3 4">CHPA</strain>
    </source>
</reference>
<dbReference type="GO" id="GO:0009306">
    <property type="term" value="P:protein secretion"/>
    <property type="evidence" value="ECO:0007669"/>
    <property type="project" value="InterPro"/>
</dbReference>
<dbReference type="KEGG" id="trc:DYE49_06445"/>
<dbReference type="AlphaFoldDB" id="A0A7M1XK76"/>
<name>A0A7M1XK76_9SPIR</name>
<dbReference type="GO" id="GO:0015627">
    <property type="term" value="C:type II protein secretion system complex"/>
    <property type="evidence" value="ECO:0007669"/>
    <property type="project" value="TreeGrafter"/>
</dbReference>
<dbReference type="Gene3D" id="3.30.1370.120">
    <property type="match status" value="2"/>
</dbReference>
<dbReference type="PANTHER" id="PTHR30332:SF17">
    <property type="entry name" value="TYPE IV PILIATION SYSTEM PROTEIN DR_0774-RELATED"/>
    <property type="match status" value="1"/>
</dbReference>
<proteinExistence type="inferred from homology"/>
<sequence>MWQMINLKKLIPILLLPVVSVHAQKIKSMEFNSQKITDILIALGEESGRSIIPDETVEGTASFFFAESDAEEILENFLNSNGLYCEEKKGILYVSKVFCSVKDSLVSLKCSSCSIEKIVEILSGKTGMTILHDRMADEKISIDVRDFTIEQILDILTAKLPDCSVIKKDGWFYLKKETNRETANLNRSIKKNNGLFSINVDSIIIQEAVKLLFSIEGKEYSCLSQANDKIENLYFTDKTFEESLNLILEKAALDYTVKNNIYYIIEQSRKNTQQRFKEIQVVPLKHISVQQAVSLLPPELSSPQVFKGDPDSGNIILTGTNEENKAVIEFIEKIDAEENSILSRKHYLKHTEAKNLLSLLSQETAAKCRLIEDENALLITATPAAVNEIINVINTLDEKKSAVPVTLRYLKSEELLKKLPPSIRKDTVCDSLFPNLIFFKGSKENLEMFKKELELIDRPVPQLKYKLLVVQYTDGTARSSGTSLSFSKNGSKNSFSYEGELSNIMSLSFNIISAFGFQAAANLNEKIASNTASIFTDTVLTALSGEEVRFQNTDTYRYIEYEYGTTAGGSTTSGITQQITSGLIVNLKGWTSGDDMITMNINATVSKQNSDSSAKTAIPSTSERVVNTQVRTPSGKPVVISGLIKEDETLQETRTPVLGRIPLINRFFTHKNMTKEKTEIVIYIIPHLIKDGNEKIPDCREIYKMTMEKA</sequence>
<dbReference type="InterPro" id="IPR038591">
    <property type="entry name" value="NolW-like_sf"/>
</dbReference>
<dbReference type="InterPro" id="IPR004846">
    <property type="entry name" value="T2SS/T3SS_dom"/>
</dbReference>
<evidence type="ECO:0000256" key="1">
    <source>
        <dbReference type="RuleBase" id="RU004003"/>
    </source>
</evidence>
<feature type="domain" description="Type II/III secretion system secretin-like" evidence="2">
    <location>
        <begin position="529"/>
        <end position="690"/>
    </location>
</feature>
<comment type="similarity">
    <text evidence="1">Belongs to the bacterial secretin family.</text>
</comment>
<accession>A0A7M1XK76</accession>
<evidence type="ECO:0000259" key="2">
    <source>
        <dbReference type="Pfam" id="PF00263"/>
    </source>
</evidence>
<dbReference type="InterPro" id="IPR050810">
    <property type="entry name" value="Bact_Secretion_Sys_Channel"/>
</dbReference>
<evidence type="ECO:0000313" key="3">
    <source>
        <dbReference type="EMBL" id="QOS40114.1"/>
    </source>
</evidence>
<protein>
    <recommendedName>
        <fullName evidence="2">Type II/III secretion system secretin-like domain-containing protein</fullName>
    </recommendedName>
</protein>
<dbReference type="PANTHER" id="PTHR30332">
    <property type="entry name" value="PROBABLE GENERAL SECRETION PATHWAY PROTEIN D"/>
    <property type="match status" value="1"/>
</dbReference>
<gene>
    <name evidence="3" type="ORF">DYE49_06445</name>
</gene>
<organism evidence="3 4">
    <name type="scientific">Treponema rectale</name>
    <dbReference type="NCBI Taxonomy" id="744512"/>
    <lineage>
        <taxon>Bacteria</taxon>
        <taxon>Pseudomonadati</taxon>
        <taxon>Spirochaetota</taxon>
        <taxon>Spirochaetia</taxon>
        <taxon>Spirochaetales</taxon>
        <taxon>Treponemataceae</taxon>
        <taxon>Treponema</taxon>
    </lineage>
</organism>
<dbReference type="Pfam" id="PF00263">
    <property type="entry name" value="Secretin"/>
    <property type="match status" value="1"/>
</dbReference>
<dbReference type="EMBL" id="CP031517">
    <property type="protein sequence ID" value="QOS40114.1"/>
    <property type="molecule type" value="Genomic_DNA"/>
</dbReference>